<dbReference type="EMBL" id="CASHTH010003569">
    <property type="protein sequence ID" value="CAI8046544.1"/>
    <property type="molecule type" value="Genomic_DNA"/>
</dbReference>
<keyword evidence="2" id="KW-1185">Reference proteome</keyword>
<dbReference type="Proteomes" id="UP001174909">
    <property type="component" value="Unassembled WGS sequence"/>
</dbReference>
<comment type="caution">
    <text evidence="1">The sequence shown here is derived from an EMBL/GenBank/DDBJ whole genome shotgun (WGS) entry which is preliminary data.</text>
</comment>
<accession>A0AA35TEJ8</accession>
<name>A0AA35TEJ8_GEOBA</name>
<protein>
    <submittedName>
        <fullName evidence="1">Uncharacterized protein</fullName>
    </submittedName>
</protein>
<evidence type="ECO:0000313" key="1">
    <source>
        <dbReference type="EMBL" id="CAI8046544.1"/>
    </source>
</evidence>
<dbReference type="AlphaFoldDB" id="A0AA35TEJ8"/>
<proteinExistence type="predicted"/>
<reference evidence="1" key="1">
    <citation type="submission" date="2023-03" db="EMBL/GenBank/DDBJ databases">
        <authorList>
            <person name="Steffen K."/>
            <person name="Cardenas P."/>
        </authorList>
    </citation>
    <scope>NUCLEOTIDE SEQUENCE</scope>
</reference>
<sequence>MEVTVGRERRQVLLGAHLCPLHNGGEPQLDKPSPAKTLGTVRVPGKSQTLRPTHLTQVVAEFRCQSH</sequence>
<gene>
    <name evidence="1" type="ORF">GBAR_LOCUS25750</name>
</gene>
<evidence type="ECO:0000313" key="2">
    <source>
        <dbReference type="Proteomes" id="UP001174909"/>
    </source>
</evidence>
<organism evidence="1 2">
    <name type="scientific">Geodia barretti</name>
    <name type="common">Barrett's horny sponge</name>
    <dbReference type="NCBI Taxonomy" id="519541"/>
    <lineage>
        <taxon>Eukaryota</taxon>
        <taxon>Metazoa</taxon>
        <taxon>Porifera</taxon>
        <taxon>Demospongiae</taxon>
        <taxon>Heteroscleromorpha</taxon>
        <taxon>Tetractinellida</taxon>
        <taxon>Astrophorina</taxon>
        <taxon>Geodiidae</taxon>
        <taxon>Geodia</taxon>
    </lineage>
</organism>